<protein>
    <recommendedName>
        <fullName evidence="1">UPF0311 protein FJM67_16700</fullName>
    </recommendedName>
</protein>
<dbReference type="PANTHER" id="PTHR37315:SF1">
    <property type="entry name" value="UPF0311 PROTEIN BLR7842"/>
    <property type="match status" value="1"/>
</dbReference>
<comment type="similarity">
    <text evidence="1">Belongs to the UPF0311 family.</text>
</comment>
<dbReference type="OrthoDB" id="5294829at2"/>
<dbReference type="PANTHER" id="PTHR37315">
    <property type="entry name" value="UPF0311 PROTEIN BLR7842"/>
    <property type="match status" value="1"/>
</dbReference>
<keyword evidence="3" id="KW-1185">Reference proteome</keyword>
<proteinExistence type="inferred from homology"/>
<evidence type="ECO:0000313" key="3">
    <source>
        <dbReference type="Proteomes" id="UP000315901"/>
    </source>
</evidence>
<dbReference type="Gene3D" id="2.40.160.20">
    <property type="match status" value="1"/>
</dbReference>
<evidence type="ECO:0000256" key="1">
    <source>
        <dbReference type="HAMAP-Rule" id="MF_00775"/>
    </source>
</evidence>
<dbReference type="Pfam" id="PF11578">
    <property type="entry name" value="DUF3237"/>
    <property type="match status" value="1"/>
</dbReference>
<name>A0A501WAG7_9GAMM</name>
<dbReference type="RefSeq" id="WP_140591746.1">
    <property type="nucleotide sequence ID" value="NZ_VFRR01000074.1"/>
</dbReference>
<evidence type="ECO:0000313" key="2">
    <source>
        <dbReference type="EMBL" id="TPE45054.1"/>
    </source>
</evidence>
<reference evidence="2 3" key="1">
    <citation type="submission" date="2019-06" db="EMBL/GenBank/DDBJ databases">
        <title>A novel bacterium of genus Marinomonas, isolated from coastal sand.</title>
        <authorList>
            <person name="Huang H."/>
            <person name="Mo K."/>
            <person name="Hu Y."/>
        </authorList>
    </citation>
    <scope>NUCLEOTIDE SEQUENCE [LARGE SCALE GENOMIC DNA]</scope>
    <source>
        <strain evidence="2 3">HB171799</strain>
    </source>
</reference>
<accession>A0A501WAG7</accession>
<dbReference type="HAMAP" id="MF_00775">
    <property type="entry name" value="UPF0311"/>
    <property type="match status" value="1"/>
</dbReference>
<dbReference type="AlphaFoldDB" id="A0A501WAG7"/>
<comment type="caution">
    <text evidence="2">The sequence shown here is derived from an EMBL/GenBank/DDBJ whole genome shotgun (WGS) entry which is preliminary data.</text>
</comment>
<gene>
    <name evidence="2" type="ORF">FJM67_16700</name>
</gene>
<organism evidence="2 3">
    <name type="scientific">Maribrevibacterium harenarium</name>
    <dbReference type="NCBI Taxonomy" id="2589817"/>
    <lineage>
        <taxon>Bacteria</taxon>
        <taxon>Pseudomonadati</taxon>
        <taxon>Pseudomonadota</taxon>
        <taxon>Gammaproteobacteria</taxon>
        <taxon>Oceanospirillales</taxon>
        <taxon>Oceanospirillaceae</taxon>
        <taxon>Maribrevibacterium</taxon>
    </lineage>
</organism>
<dbReference type="EMBL" id="VFRR01000074">
    <property type="protein sequence ID" value="TPE45054.1"/>
    <property type="molecule type" value="Genomic_DNA"/>
</dbReference>
<dbReference type="Proteomes" id="UP000315901">
    <property type="component" value="Unassembled WGS sequence"/>
</dbReference>
<dbReference type="InterPro" id="IPR020915">
    <property type="entry name" value="UPF0311"/>
</dbReference>
<sequence>MIKAPELKHFATLEVEVDRPLEIGASINGHRRIISITGGRVYGDGWQGKVLPGGADFQVIVTPRLTLLDARYAIETDEGERIYIHNDAIRVASEEVTQQIKDGVLVDPDLIYFRCRPKFETEAKRFQWITERLFIGVGVRKPDVVELQLFEVL</sequence>